<gene>
    <name evidence="1" type="ORF">FA95DRAFT_1027389</name>
</gene>
<accession>A0ACB8R675</accession>
<protein>
    <submittedName>
        <fullName evidence="1">Uncharacterized protein</fullName>
    </submittedName>
</protein>
<comment type="caution">
    <text evidence="1">The sequence shown here is derived from an EMBL/GenBank/DDBJ whole genome shotgun (WGS) entry which is preliminary data.</text>
</comment>
<dbReference type="Proteomes" id="UP000814033">
    <property type="component" value="Unassembled WGS sequence"/>
</dbReference>
<evidence type="ECO:0000313" key="1">
    <source>
        <dbReference type="EMBL" id="KAI0039412.1"/>
    </source>
</evidence>
<organism evidence="1 2">
    <name type="scientific">Auriscalpium vulgare</name>
    <dbReference type="NCBI Taxonomy" id="40419"/>
    <lineage>
        <taxon>Eukaryota</taxon>
        <taxon>Fungi</taxon>
        <taxon>Dikarya</taxon>
        <taxon>Basidiomycota</taxon>
        <taxon>Agaricomycotina</taxon>
        <taxon>Agaricomycetes</taxon>
        <taxon>Russulales</taxon>
        <taxon>Auriscalpiaceae</taxon>
        <taxon>Auriscalpium</taxon>
    </lineage>
</organism>
<reference evidence="1" key="1">
    <citation type="submission" date="2021-02" db="EMBL/GenBank/DDBJ databases">
        <authorList>
            <consortium name="DOE Joint Genome Institute"/>
            <person name="Ahrendt S."/>
            <person name="Looney B.P."/>
            <person name="Miyauchi S."/>
            <person name="Morin E."/>
            <person name="Drula E."/>
            <person name="Courty P.E."/>
            <person name="Chicoki N."/>
            <person name="Fauchery L."/>
            <person name="Kohler A."/>
            <person name="Kuo A."/>
            <person name="Labutti K."/>
            <person name="Pangilinan J."/>
            <person name="Lipzen A."/>
            <person name="Riley R."/>
            <person name="Andreopoulos W."/>
            <person name="He G."/>
            <person name="Johnson J."/>
            <person name="Barry K.W."/>
            <person name="Grigoriev I.V."/>
            <person name="Nagy L."/>
            <person name="Hibbett D."/>
            <person name="Henrissat B."/>
            <person name="Matheny P.B."/>
            <person name="Labbe J."/>
            <person name="Martin F."/>
        </authorList>
    </citation>
    <scope>NUCLEOTIDE SEQUENCE</scope>
    <source>
        <strain evidence="1">FP105234-sp</strain>
    </source>
</reference>
<evidence type="ECO:0000313" key="2">
    <source>
        <dbReference type="Proteomes" id="UP000814033"/>
    </source>
</evidence>
<keyword evidence="2" id="KW-1185">Reference proteome</keyword>
<dbReference type="EMBL" id="MU276308">
    <property type="protein sequence ID" value="KAI0039412.1"/>
    <property type="molecule type" value="Genomic_DNA"/>
</dbReference>
<name>A0ACB8R675_9AGAM</name>
<reference evidence="1" key="2">
    <citation type="journal article" date="2022" name="New Phytol.">
        <title>Evolutionary transition to the ectomycorrhizal habit in the genomes of a hyperdiverse lineage of mushroom-forming fungi.</title>
        <authorList>
            <person name="Looney B."/>
            <person name="Miyauchi S."/>
            <person name="Morin E."/>
            <person name="Drula E."/>
            <person name="Courty P.E."/>
            <person name="Kohler A."/>
            <person name="Kuo A."/>
            <person name="LaButti K."/>
            <person name="Pangilinan J."/>
            <person name="Lipzen A."/>
            <person name="Riley R."/>
            <person name="Andreopoulos W."/>
            <person name="He G."/>
            <person name="Johnson J."/>
            <person name="Nolan M."/>
            <person name="Tritt A."/>
            <person name="Barry K.W."/>
            <person name="Grigoriev I.V."/>
            <person name="Nagy L.G."/>
            <person name="Hibbett D."/>
            <person name="Henrissat B."/>
            <person name="Matheny P.B."/>
            <person name="Labbe J."/>
            <person name="Martin F.M."/>
        </authorList>
    </citation>
    <scope>NUCLEOTIDE SEQUENCE</scope>
    <source>
        <strain evidence="1">FP105234-sp</strain>
    </source>
</reference>
<proteinExistence type="predicted"/>
<sequence length="159" mass="17495">MRHRSVSLETDSRVQVRTSRSCLIACPRSTAGIEQLPVSRGRPLGLHTIYVADEQLVPPTFHRAPCLSKWRSRAGACRTLVAWSFVLAVTSSERTRVRPWVLLAPLRSTTVFSDGLRPPQTGGQSLAVFPATYAAPSNDLCCPSVPTPCQRRTTTTTDY</sequence>